<dbReference type="CDD" id="cd16564">
    <property type="entry name" value="RING-HC_RNF222"/>
    <property type="match status" value="1"/>
</dbReference>
<dbReference type="InterPro" id="IPR017907">
    <property type="entry name" value="Znf_RING_CS"/>
</dbReference>
<evidence type="ECO:0000259" key="5">
    <source>
        <dbReference type="PROSITE" id="PS50089"/>
    </source>
</evidence>
<evidence type="ECO:0000313" key="6">
    <source>
        <dbReference type="EMBL" id="AVL94904.1"/>
    </source>
</evidence>
<organism evidence="6 7">
    <name type="scientific">Moumouvirus australiensis</name>
    <dbReference type="NCBI Taxonomy" id="2109587"/>
    <lineage>
        <taxon>Viruses</taxon>
        <taxon>Varidnaviria</taxon>
        <taxon>Bamfordvirae</taxon>
        <taxon>Nucleocytoviricota</taxon>
        <taxon>Megaviricetes</taxon>
        <taxon>Imitervirales</taxon>
        <taxon>Mimiviridae</taxon>
        <taxon>Megamimivirinae</taxon>
        <taxon>Moumouvirus</taxon>
        <taxon>Moumouvirus australiense</taxon>
    </lineage>
</organism>
<feature type="domain" description="RING-type" evidence="5">
    <location>
        <begin position="491"/>
        <end position="530"/>
    </location>
</feature>
<dbReference type="PROSITE" id="PS00518">
    <property type="entry name" value="ZF_RING_1"/>
    <property type="match status" value="1"/>
</dbReference>
<reference evidence="7" key="1">
    <citation type="submission" date="2018-01" db="EMBL/GenBank/DDBJ databases">
        <title>Testimony of 'menage a trois' revealed by the proteome of Megavirus virophage.</title>
        <authorList>
            <person name="Jeudy S."/>
            <person name="Bertaux L."/>
            <person name="Alempic J.-M."/>
            <person name="Lartigue A."/>
            <person name="Legendre M."/>
            <person name="Philippe N."/>
            <person name="Beucher L."/>
            <person name="Biondi E."/>
            <person name="Juul S."/>
            <person name="Turner D."/>
            <person name="Coute Y."/>
            <person name="Claverie J.-M."/>
            <person name="Abergel C."/>
        </authorList>
    </citation>
    <scope>NUCLEOTIDE SEQUENCE [LARGE SCALE GENOMIC DNA]</scope>
</reference>
<dbReference type="PROSITE" id="PS50089">
    <property type="entry name" value="ZF_RING_2"/>
    <property type="match status" value="1"/>
</dbReference>
<dbReference type="GO" id="GO:0008270">
    <property type="term" value="F:zinc ion binding"/>
    <property type="evidence" value="ECO:0007669"/>
    <property type="project" value="UniProtKB-KW"/>
</dbReference>
<dbReference type="InterPro" id="IPR001841">
    <property type="entry name" value="Znf_RING"/>
</dbReference>
<proteinExistence type="predicted"/>
<gene>
    <name evidence="6" type="ORF">mc_518</name>
</gene>
<name>A0A2P1ELZ1_9VIRU</name>
<dbReference type="SMART" id="SM00184">
    <property type="entry name" value="RING"/>
    <property type="match status" value="1"/>
</dbReference>
<protein>
    <submittedName>
        <fullName evidence="6">RING domain-containing protein</fullName>
    </submittedName>
</protein>
<dbReference type="SUPFAM" id="SSF57850">
    <property type="entry name" value="RING/U-box"/>
    <property type="match status" value="1"/>
</dbReference>
<sequence>METQLIYGVIQLTNKDYNPIYISNLNTIVENNTNKLIYKFPFTENKKFYHISLKFKKYLYKKIYQPLTKSFTKILCGKQYDIILHINLKFLSSNNIYSKHALSNLFIYLYKIQLRNILQKKNYNYDHSNLYYLIYSKEATKSYIIPWFYFSLGKDYFYNFKEKNICHTSTIKKINFKNSGGIIETNNIYNVVSVLKHNKKYSRKKTLIFCPKKMINIWDNYDIIYYQDLGKIHVKGLKSKNYKRVILHECYVSNLPLIKKIIRSINIDCIWIINSLPINFYFDENKSSSVNNLFCYLNIWLNFNEITKDKYKIDSLKYIYTNFNDCYFIVKYPQKMHNYIMIKPSNIEQQVYDFYIKTYSNWIDNLTNDPNNIYSLCSKRRNKYVVSKIFTSIILLSTVILNKKSMDYYFHDKIGKILSACEMTKKQLDICYNKYKYADQITHIKLTQQDIIDVHEIIDDIKKKRKNIDKIVSNYTRYNKNEYSEKSEETCPICYSEEEIIKTKLICGHDVCLECIMNILPNSKFCPICNEYINLKKIVIVSNNNESDLMNYLQNINSNTLILTNIPIDINPIFNEVKIINFSRKNVHKNLLKMKKIKKIIILTTPIKYMLNKDLFLLDKIIGYFQLFNKISITNITMQYKNLEFFTEPKCDNSFDICSIYH</sequence>
<dbReference type="InterPro" id="IPR013083">
    <property type="entry name" value="Znf_RING/FYVE/PHD"/>
</dbReference>
<keyword evidence="2 4" id="KW-0863">Zinc-finger</keyword>
<dbReference type="EMBL" id="MG807320">
    <property type="protein sequence ID" value="AVL94904.1"/>
    <property type="molecule type" value="Genomic_DNA"/>
</dbReference>
<evidence type="ECO:0000256" key="3">
    <source>
        <dbReference type="ARBA" id="ARBA00022833"/>
    </source>
</evidence>
<keyword evidence="7" id="KW-1185">Reference proteome</keyword>
<keyword evidence="3" id="KW-0862">Zinc</keyword>
<evidence type="ECO:0000256" key="2">
    <source>
        <dbReference type="ARBA" id="ARBA00022771"/>
    </source>
</evidence>
<evidence type="ECO:0000256" key="1">
    <source>
        <dbReference type="ARBA" id="ARBA00022723"/>
    </source>
</evidence>
<dbReference type="Proteomes" id="UP000289600">
    <property type="component" value="Segment"/>
</dbReference>
<keyword evidence="1" id="KW-0479">Metal-binding</keyword>
<accession>A0A2P1ELZ1</accession>
<evidence type="ECO:0000313" key="7">
    <source>
        <dbReference type="Proteomes" id="UP000289600"/>
    </source>
</evidence>
<evidence type="ECO:0000256" key="4">
    <source>
        <dbReference type="PROSITE-ProRule" id="PRU00175"/>
    </source>
</evidence>
<dbReference type="Gene3D" id="3.30.40.10">
    <property type="entry name" value="Zinc/RING finger domain, C3HC4 (zinc finger)"/>
    <property type="match status" value="1"/>
</dbReference>